<keyword evidence="2" id="KW-1185">Reference proteome</keyword>
<accession>A0ABQ1J3P6</accession>
<comment type="caution">
    <text evidence="1">The sequence shown here is derived from an EMBL/GenBank/DDBJ whole genome shotgun (WGS) entry which is preliminary data.</text>
</comment>
<sequence>MPLDPQTIRILGRALFAAETARRQIPLISQRHDGLTLADAYAIQAEFVAAKRAAGAIGRGWKIGLTSRAMQDALQIDTPDSGILLDDMFFDTGAVIPAGRFIAPRIEAEIAFVMGADLDGPASPAQVLNATAYICPALEILDTRIIRRDPETGRMRSVIDTIADNAANAGIVLGGQPRKPDAIDLRWIGAIVSRNATVMETGLGAGVLGDPLLGISWLSGRLAETGQTIRAGEVLLAGSFIRPIEAPAGSTIHGDFGTFGTVTCHFD</sequence>
<dbReference type="PANTHER" id="PTHR30143">
    <property type="entry name" value="ACID HYDRATASE"/>
    <property type="match status" value="1"/>
</dbReference>
<gene>
    <name evidence="1" type="ORF">GCM10011505_43460</name>
</gene>
<organism evidence="1 2">
    <name type="scientific">Tistrella bauzanensis</name>
    <dbReference type="NCBI Taxonomy" id="657419"/>
    <lineage>
        <taxon>Bacteria</taxon>
        <taxon>Pseudomonadati</taxon>
        <taxon>Pseudomonadota</taxon>
        <taxon>Alphaproteobacteria</taxon>
        <taxon>Geminicoccales</taxon>
        <taxon>Geminicoccaceae</taxon>
        <taxon>Tistrella</taxon>
    </lineage>
</organism>
<dbReference type="EMBL" id="BMDZ01000074">
    <property type="protein sequence ID" value="GGB57883.1"/>
    <property type="molecule type" value="Genomic_DNA"/>
</dbReference>
<evidence type="ECO:0000313" key="2">
    <source>
        <dbReference type="Proteomes" id="UP000603352"/>
    </source>
</evidence>
<dbReference type="InterPro" id="IPR050772">
    <property type="entry name" value="Hydratase-Decarb/MhpD_sf"/>
</dbReference>
<dbReference type="Gene3D" id="3.90.850.10">
    <property type="entry name" value="Fumarylacetoacetase-like, C-terminal domain"/>
    <property type="match status" value="1"/>
</dbReference>
<dbReference type="InterPro" id="IPR036663">
    <property type="entry name" value="Fumarylacetoacetase_C_sf"/>
</dbReference>
<dbReference type="SUPFAM" id="SSF56529">
    <property type="entry name" value="FAH"/>
    <property type="match status" value="1"/>
</dbReference>
<dbReference type="Proteomes" id="UP000603352">
    <property type="component" value="Unassembled WGS sequence"/>
</dbReference>
<dbReference type="InterPro" id="IPR012690">
    <property type="entry name" value="HpcG"/>
</dbReference>
<reference evidence="2" key="1">
    <citation type="journal article" date="2019" name="Int. J. Syst. Evol. Microbiol.">
        <title>The Global Catalogue of Microorganisms (GCM) 10K type strain sequencing project: providing services to taxonomists for standard genome sequencing and annotation.</title>
        <authorList>
            <consortium name="The Broad Institute Genomics Platform"/>
            <consortium name="The Broad Institute Genome Sequencing Center for Infectious Disease"/>
            <person name="Wu L."/>
            <person name="Ma J."/>
        </authorList>
    </citation>
    <scope>NUCLEOTIDE SEQUENCE [LARGE SCALE GENOMIC DNA]</scope>
    <source>
        <strain evidence="2">CGMCC 1.10188</strain>
    </source>
</reference>
<evidence type="ECO:0000313" key="1">
    <source>
        <dbReference type="EMBL" id="GGB57883.1"/>
    </source>
</evidence>
<proteinExistence type="predicted"/>
<name>A0ABQ1J3P6_9PROT</name>
<dbReference type="RefSeq" id="WP_188581867.1">
    <property type="nucleotide sequence ID" value="NZ_BMDZ01000074.1"/>
</dbReference>
<dbReference type="PANTHER" id="PTHR30143:SF0">
    <property type="entry name" value="2-KETO-4-PENTENOATE HYDRATASE"/>
    <property type="match status" value="1"/>
</dbReference>
<protein>
    <submittedName>
        <fullName evidence="1">2-oxo-hepta-3-ene-1,7-dioic acid hydratase</fullName>
    </submittedName>
</protein>
<dbReference type="NCBIfam" id="TIGR02312">
    <property type="entry name" value="HpaH"/>
    <property type="match status" value="1"/>
</dbReference>